<evidence type="ECO:0000313" key="1">
    <source>
        <dbReference type="EMBL" id="AOO79773.1"/>
    </source>
</evidence>
<name>A0A1D7TXD4_9HYPH</name>
<dbReference type="KEGG" id="bvv:BHK69_04095"/>
<dbReference type="STRING" id="1526658.BHK69_04095"/>
<keyword evidence="2" id="KW-1185">Reference proteome</keyword>
<dbReference type="GO" id="GO:0008483">
    <property type="term" value="F:transaminase activity"/>
    <property type="evidence" value="ECO:0007669"/>
    <property type="project" value="UniProtKB-KW"/>
</dbReference>
<reference evidence="1 2" key="1">
    <citation type="journal article" date="2015" name="Antonie Van Leeuwenhoek">
        <title>Bosea vaviloviae sp. nov., a new species of slow-growing rhizobia isolated from nodules of the relict species Vavilovia formosa (Stev.) Fed.</title>
        <authorList>
            <person name="Safronova V.I."/>
            <person name="Kuznetsova I.G."/>
            <person name="Sazanova A.L."/>
            <person name="Kimeklis A.K."/>
            <person name="Belimov A.A."/>
            <person name="Andronov E.E."/>
            <person name="Pinaev A.G."/>
            <person name="Chizhevskaya E.P."/>
            <person name="Pukhaev A.R."/>
            <person name="Popov K.P."/>
            <person name="Willems A."/>
            <person name="Tikhonovich I.A."/>
        </authorList>
    </citation>
    <scope>NUCLEOTIDE SEQUENCE [LARGE SCALE GENOMIC DNA]</scope>
    <source>
        <strain evidence="1 2">Vaf18</strain>
    </source>
</reference>
<dbReference type="InterPro" id="IPR015421">
    <property type="entry name" value="PyrdxlP-dep_Trfase_major"/>
</dbReference>
<dbReference type="EMBL" id="CP017147">
    <property type="protein sequence ID" value="AOO79773.1"/>
    <property type="molecule type" value="Genomic_DNA"/>
</dbReference>
<dbReference type="OrthoDB" id="5501089at2"/>
<evidence type="ECO:0000313" key="2">
    <source>
        <dbReference type="Proteomes" id="UP000094969"/>
    </source>
</evidence>
<dbReference type="InterPro" id="IPR015422">
    <property type="entry name" value="PyrdxlP-dep_Trfase_small"/>
</dbReference>
<dbReference type="Proteomes" id="UP000094969">
    <property type="component" value="Chromosome"/>
</dbReference>
<keyword evidence="1" id="KW-0808">Transferase</keyword>
<proteinExistence type="predicted"/>
<dbReference type="Gene3D" id="3.90.1150.10">
    <property type="entry name" value="Aspartate Aminotransferase, domain 1"/>
    <property type="match status" value="1"/>
</dbReference>
<dbReference type="RefSeq" id="WP_069688995.1">
    <property type="nucleotide sequence ID" value="NZ_CP017147.1"/>
</dbReference>
<sequence>MAGAGDWTQHFLRFRGAARERINLAAHSHHDWPDVTFAAQGMAWLDAAQRAGDKWDVVFGEIIPAVQAGIARHLALPDPATIAFAPNTHEFLRRLLSCLPTARLPRILTTGAEFHTARRQLSRLAEAGLITLEEVAAEPLSSLPERLRAAIAAGGHDLIYLSQVLFNSGATSGDLAALVGAVPSPETFIAIDGYHGYLALPTDLSTIAERAFYIAGGYKYAMAGEGSCFMHCPPGFGPRPRDTGWFAAFGALAAPAGSSVGYPTDGGRFLGATFDPSGLYRMRAVLDWMQAEALDAARIHAHAIALMQRFLAGLDALDLPGLSHDAIITPLHDPAGHGNFLAFRTPAAAAFEAALAKLDIATDHRGDVLRFGFGLALSESDIDAALERMKALRS</sequence>
<organism evidence="1 2">
    <name type="scientific">Bosea vaviloviae</name>
    <dbReference type="NCBI Taxonomy" id="1526658"/>
    <lineage>
        <taxon>Bacteria</taxon>
        <taxon>Pseudomonadati</taxon>
        <taxon>Pseudomonadota</taxon>
        <taxon>Alphaproteobacteria</taxon>
        <taxon>Hyphomicrobiales</taxon>
        <taxon>Boseaceae</taxon>
        <taxon>Bosea</taxon>
    </lineage>
</organism>
<dbReference type="SUPFAM" id="SSF53383">
    <property type="entry name" value="PLP-dependent transferases"/>
    <property type="match status" value="1"/>
</dbReference>
<keyword evidence="1" id="KW-0032">Aminotransferase</keyword>
<gene>
    <name evidence="1" type="ORF">BHK69_04095</name>
</gene>
<dbReference type="InterPro" id="IPR015424">
    <property type="entry name" value="PyrdxlP-dep_Trfase"/>
</dbReference>
<accession>A0A1D7TXD4</accession>
<protein>
    <submittedName>
        <fullName evidence="1">Aminotransferase V</fullName>
    </submittedName>
</protein>
<dbReference type="Gene3D" id="3.40.640.10">
    <property type="entry name" value="Type I PLP-dependent aspartate aminotransferase-like (Major domain)"/>
    <property type="match status" value="1"/>
</dbReference>
<dbReference type="AlphaFoldDB" id="A0A1D7TXD4"/>